<evidence type="ECO:0000313" key="8">
    <source>
        <dbReference type="Proteomes" id="UP000198833"/>
    </source>
</evidence>
<feature type="binding site" evidence="4">
    <location>
        <position position="385"/>
    </location>
    <ligand>
        <name>S-adenosyl-L-methionine</name>
        <dbReference type="ChEBI" id="CHEBI:59789"/>
    </ligand>
</feature>
<dbReference type="SUPFAM" id="SSF50249">
    <property type="entry name" value="Nucleic acid-binding proteins"/>
    <property type="match status" value="1"/>
</dbReference>
<feature type="binding site" evidence="4">
    <location>
        <position position="316"/>
    </location>
    <ligand>
        <name>S-adenosyl-L-methionine</name>
        <dbReference type="ChEBI" id="CHEBI:59789"/>
    </ligand>
</feature>
<dbReference type="Pfam" id="PF05958">
    <property type="entry name" value="tRNA_U5-meth_tr"/>
    <property type="match status" value="1"/>
</dbReference>
<reference evidence="7 8" key="1">
    <citation type="submission" date="2016-10" db="EMBL/GenBank/DDBJ databases">
        <authorList>
            <person name="de Groot N.N."/>
        </authorList>
    </citation>
    <scope>NUCLEOTIDE SEQUENCE [LARGE SCALE GENOMIC DNA]</scope>
    <source>
        <strain evidence="7 8">DSM 15695</strain>
    </source>
</reference>
<dbReference type="InterPro" id="IPR030391">
    <property type="entry name" value="MeTrfase_TrmA_CS"/>
</dbReference>
<name>A0A1H9F7M5_9LACT</name>
<dbReference type="Proteomes" id="UP000198833">
    <property type="component" value="Unassembled WGS sequence"/>
</dbReference>
<dbReference type="PROSITE" id="PS50926">
    <property type="entry name" value="TRAM"/>
    <property type="match status" value="1"/>
</dbReference>
<accession>A0A1H9F7M5</accession>
<dbReference type="InterPro" id="IPR002792">
    <property type="entry name" value="TRAM_dom"/>
</dbReference>
<evidence type="ECO:0000259" key="6">
    <source>
        <dbReference type="PROSITE" id="PS50926"/>
    </source>
</evidence>
<feature type="binding site" evidence="4">
    <location>
        <position position="287"/>
    </location>
    <ligand>
        <name>S-adenosyl-L-methionine</name>
        <dbReference type="ChEBI" id="CHEBI:59789"/>
    </ligand>
</feature>
<dbReference type="CDD" id="cd02440">
    <property type="entry name" value="AdoMet_MTases"/>
    <property type="match status" value="1"/>
</dbReference>
<gene>
    <name evidence="7" type="ORF">SAMN04488558_108101</name>
</gene>
<dbReference type="PROSITE" id="PS51687">
    <property type="entry name" value="SAM_MT_RNA_M5U"/>
    <property type="match status" value="1"/>
</dbReference>
<dbReference type="Gene3D" id="2.40.50.1070">
    <property type="match status" value="1"/>
</dbReference>
<dbReference type="PROSITE" id="PS01231">
    <property type="entry name" value="TRMA_2"/>
    <property type="match status" value="1"/>
</dbReference>
<evidence type="ECO:0000256" key="3">
    <source>
        <dbReference type="ARBA" id="ARBA00022691"/>
    </source>
</evidence>
<dbReference type="SUPFAM" id="SSF53335">
    <property type="entry name" value="S-adenosyl-L-methionine-dependent methyltransferases"/>
    <property type="match status" value="1"/>
</dbReference>
<sequence>MATMKFQKNQHYQGQVADLNTQGAGVVKIDGFPFFVEGVIPGEEIAFKATKVKKNYGFGRLEKIITISPDRVELKDDLGRQIGTMTLQHMNYSSQLAYKQKVVKDAFQRLGHFDDIEVAPTLASDRQWQYRNKAQIPVRALKGQLQTGFFRKNSHDLVAVEDFHIQEPDIDRAILLVRDLLRQYQISPYNEADHLGDIRHIIIKRGYYSKEMMVVLVTRQKQVKGLQNLAEAIAKALPEVVSIMQNIQDQRTNVIMGRDNHCLWGQDYLEDEMLGNRLRISAHSFYQVNTPQAEKLYQVGIDRAQLTGRETVLDAYCGIGSISLALAKHAKEVYAMEIVPEAIEMAKQNAQLNHIDNVHFQAGPAETILPQWQSNGIHFDVAVVDPPRKGLDSQFIQTLVELCPDRIVYISCNPASCARDCRQFADVGYQVQTVQPVDMFPQTVHVETVVLIEKVKE</sequence>
<comment type="similarity">
    <text evidence="4">Belongs to the class I-like SAM-binding methyltransferase superfamily. RNA M5U methyltransferase family.</text>
</comment>
<dbReference type="Gene3D" id="3.40.50.150">
    <property type="entry name" value="Vaccinia Virus protein VP39"/>
    <property type="match status" value="1"/>
</dbReference>
<dbReference type="InterPro" id="IPR029063">
    <property type="entry name" value="SAM-dependent_MTases_sf"/>
</dbReference>
<dbReference type="PROSITE" id="PS01230">
    <property type="entry name" value="TRMA_1"/>
    <property type="match status" value="1"/>
</dbReference>
<dbReference type="PANTHER" id="PTHR11061:SF30">
    <property type="entry name" value="TRNA (URACIL(54)-C(5))-METHYLTRANSFERASE"/>
    <property type="match status" value="1"/>
</dbReference>
<dbReference type="EMBL" id="FOEN01000008">
    <property type="protein sequence ID" value="SEQ33960.1"/>
    <property type="molecule type" value="Genomic_DNA"/>
</dbReference>
<feature type="binding site" evidence="4">
    <location>
        <position position="337"/>
    </location>
    <ligand>
        <name>S-adenosyl-L-methionine</name>
        <dbReference type="ChEBI" id="CHEBI:59789"/>
    </ligand>
</feature>
<dbReference type="InterPro" id="IPR030390">
    <property type="entry name" value="MeTrfase_TrmA_AS"/>
</dbReference>
<proteinExistence type="inferred from homology"/>
<dbReference type="InterPro" id="IPR010280">
    <property type="entry name" value="U5_MeTrfase_fam"/>
</dbReference>
<protein>
    <submittedName>
        <fullName evidence="7">23S rRNA (Uracil1939-C5)-methyltransferase</fullName>
    </submittedName>
</protein>
<dbReference type="FunFam" id="2.40.50.1070:FF:000003">
    <property type="entry name" value="23S rRNA (Uracil-5-)-methyltransferase RumA"/>
    <property type="match status" value="1"/>
</dbReference>
<evidence type="ECO:0000256" key="4">
    <source>
        <dbReference type="PROSITE-ProRule" id="PRU01024"/>
    </source>
</evidence>
<dbReference type="AlphaFoldDB" id="A0A1H9F7M5"/>
<dbReference type="PANTHER" id="PTHR11061">
    <property type="entry name" value="RNA M5U METHYLTRANSFERASE"/>
    <property type="match status" value="1"/>
</dbReference>
<dbReference type="GO" id="GO:0070041">
    <property type="term" value="F:rRNA (uridine-C5-)-methyltransferase activity"/>
    <property type="evidence" value="ECO:0007669"/>
    <property type="project" value="TreeGrafter"/>
</dbReference>
<dbReference type="NCBIfam" id="TIGR00479">
    <property type="entry name" value="rumA"/>
    <property type="match status" value="1"/>
</dbReference>
<dbReference type="STRING" id="89093.SAMN04488558_108101"/>
<organism evidence="7 8">
    <name type="scientific">Ignavigranum ruoffiae</name>
    <dbReference type="NCBI Taxonomy" id="89093"/>
    <lineage>
        <taxon>Bacteria</taxon>
        <taxon>Bacillati</taxon>
        <taxon>Bacillota</taxon>
        <taxon>Bacilli</taxon>
        <taxon>Lactobacillales</taxon>
        <taxon>Aerococcaceae</taxon>
        <taxon>Ignavigranum</taxon>
    </lineage>
</organism>
<evidence type="ECO:0000256" key="5">
    <source>
        <dbReference type="PROSITE-ProRule" id="PRU10015"/>
    </source>
</evidence>
<feature type="domain" description="TRAM" evidence="6">
    <location>
        <begin position="5"/>
        <end position="63"/>
    </location>
</feature>
<dbReference type="Gene3D" id="2.40.50.140">
    <property type="entry name" value="Nucleic acid-binding proteins"/>
    <property type="match status" value="1"/>
</dbReference>
<evidence type="ECO:0000256" key="2">
    <source>
        <dbReference type="ARBA" id="ARBA00022679"/>
    </source>
</evidence>
<dbReference type="FunFam" id="3.40.50.150:FF:000009">
    <property type="entry name" value="23S rRNA (Uracil(1939)-C(5))-methyltransferase RlmD"/>
    <property type="match status" value="1"/>
</dbReference>
<keyword evidence="3 4" id="KW-0949">S-adenosyl-L-methionine</keyword>
<keyword evidence="1 4" id="KW-0489">Methyltransferase</keyword>
<dbReference type="InterPro" id="IPR012340">
    <property type="entry name" value="NA-bd_OB-fold"/>
</dbReference>
<evidence type="ECO:0000313" key="7">
    <source>
        <dbReference type="EMBL" id="SEQ33960.1"/>
    </source>
</evidence>
<dbReference type="GO" id="GO:0070475">
    <property type="term" value="P:rRNA base methylation"/>
    <property type="evidence" value="ECO:0007669"/>
    <property type="project" value="TreeGrafter"/>
</dbReference>
<evidence type="ECO:0000256" key="1">
    <source>
        <dbReference type="ARBA" id="ARBA00022603"/>
    </source>
</evidence>
<feature type="active site" description="Nucleophile" evidence="4">
    <location>
        <position position="412"/>
    </location>
</feature>
<feature type="active site" evidence="5">
    <location>
        <position position="412"/>
    </location>
</feature>
<keyword evidence="2 4" id="KW-0808">Transferase</keyword>
<dbReference type="RefSeq" id="WP_327077513.1">
    <property type="nucleotide sequence ID" value="NZ_CALUDV010000038.1"/>
</dbReference>
<keyword evidence="8" id="KW-1185">Reference proteome</keyword>
<dbReference type="Pfam" id="PF01938">
    <property type="entry name" value="TRAM"/>
    <property type="match status" value="1"/>
</dbReference>